<feature type="transmembrane region" description="Helical" evidence="1">
    <location>
        <begin position="36"/>
        <end position="58"/>
    </location>
</feature>
<evidence type="ECO:0000256" key="1">
    <source>
        <dbReference type="SAM" id="Phobius"/>
    </source>
</evidence>
<feature type="transmembrane region" description="Helical" evidence="1">
    <location>
        <begin position="138"/>
        <end position="161"/>
    </location>
</feature>
<feature type="transmembrane region" description="Helical" evidence="1">
    <location>
        <begin position="105"/>
        <end position="126"/>
    </location>
</feature>
<dbReference type="AlphaFoldDB" id="A0ABD5VEZ9"/>
<reference evidence="2 3" key="1">
    <citation type="journal article" date="2019" name="Int. J. Syst. Evol. Microbiol.">
        <title>The Global Catalogue of Microorganisms (GCM) 10K type strain sequencing project: providing services to taxonomists for standard genome sequencing and annotation.</title>
        <authorList>
            <consortium name="The Broad Institute Genomics Platform"/>
            <consortium name="The Broad Institute Genome Sequencing Center for Infectious Disease"/>
            <person name="Wu L."/>
            <person name="Ma J."/>
        </authorList>
    </citation>
    <scope>NUCLEOTIDE SEQUENCE [LARGE SCALE GENOMIC DNA]</scope>
    <source>
        <strain evidence="2 3">GX26</strain>
    </source>
</reference>
<proteinExistence type="predicted"/>
<dbReference type="RefSeq" id="WP_336348782.1">
    <property type="nucleotide sequence ID" value="NZ_JAZAQL010000001.1"/>
</dbReference>
<dbReference type="EMBL" id="JBHSXN010000001">
    <property type="protein sequence ID" value="MFC6951767.1"/>
    <property type="molecule type" value="Genomic_DNA"/>
</dbReference>
<accession>A0ABD5VEZ9</accession>
<sequence>MSEATVTRSVPRRARRVASRTRRALGLVRSRRDGRLAFGGGTLAYLLVYMVATGALSVGRPVGFDVVVASDPLGKLFARTGPVSFEPLALVDLGLARVLLAPGDLLLGTGLAALVGANLALTYLAVVQPKACGIDTGAGVLAAVPALLSGTACCGPVVLLAVGVTASGALVSLFAWLVPLGALSLLASLAYVAGKIAV</sequence>
<keyword evidence="1" id="KW-0472">Membrane</keyword>
<comment type="caution">
    <text evidence="2">The sequence shown here is derived from an EMBL/GenBank/DDBJ whole genome shotgun (WGS) entry which is preliminary data.</text>
</comment>
<keyword evidence="1" id="KW-0812">Transmembrane</keyword>
<name>A0ABD5VEZ9_9EURY</name>
<keyword evidence="1" id="KW-1133">Transmembrane helix</keyword>
<gene>
    <name evidence="2" type="ORF">ACFQGB_02720</name>
</gene>
<feature type="transmembrane region" description="Helical" evidence="1">
    <location>
        <begin position="173"/>
        <end position="193"/>
    </location>
</feature>
<evidence type="ECO:0000313" key="2">
    <source>
        <dbReference type="EMBL" id="MFC6951767.1"/>
    </source>
</evidence>
<keyword evidence="3" id="KW-1185">Reference proteome</keyword>
<organism evidence="2 3">
    <name type="scientific">Halorubellus litoreus</name>
    <dbReference type="NCBI Taxonomy" id="755308"/>
    <lineage>
        <taxon>Archaea</taxon>
        <taxon>Methanobacteriati</taxon>
        <taxon>Methanobacteriota</taxon>
        <taxon>Stenosarchaea group</taxon>
        <taxon>Halobacteria</taxon>
        <taxon>Halobacteriales</taxon>
        <taxon>Halorubellaceae</taxon>
        <taxon>Halorubellus</taxon>
    </lineage>
</organism>
<evidence type="ECO:0000313" key="3">
    <source>
        <dbReference type="Proteomes" id="UP001596395"/>
    </source>
</evidence>
<dbReference type="Proteomes" id="UP001596395">
    <property type="component" value="Unassembled WGS sequence"/>
</dbReference>
<protein>
    <submittedName>
        <fullName evidence="2">Uncharacterized protein</fullName>
    </submittedName>
</protein>